<protein>
    <submittedName>
        <fullName evidence="2">Uncharacterized protein</fullName>
    </submittedName>
</protein>
<organism evidence="2 3">
    <name type="scientific">Companilactobacillus zhachilii</name>
    <dbReference type="NCBI Taxonomy" id="2304606"/>
    <lineage>
        <taxon>Bacteria</taxon>
        <taxon>Bacillati</taxon>
        <taxon>Bacillota</taxon>
        <taxon>Bacilli</taxon>
        <taxon>Lactobacillales</taxon>
        <taxon>Lactobacillaceae</taxon>
        <taxon>Companilactobacillus</taxon>
    </lineage>
</organism>
<evidence type="ECO:0000256" key="1">
    <source>
        <dbReference type="SAM" id="Phobius"/>
    </source>
</evidence>
<feature type="transmembrane region" description="Helical" evidence="1">
    <location>
        <begin position="71"/>
        <end position="91"/>
    </location>
</feature>
<dbReference type="Proteomes" id="UP000267208">
    <property type="component" value="Chromosome"/>
</dbReference>
<feature type="transmembrane region" description="Helical" evidence="1">
    <location>
        <begin position="36"/>
        <end position="59"/>
    </location>
</feature>
<dbReference type="EMBL" id="CP031933">
    <property type="protein sequence ID" value="AYE37818.1"/>
    <property type="molecule type" value="Genomic_DNA"/>
</dbReference>
<evidence type="ECO:0000313" key="2">
    <source>
        <dbReference type="EMBL" id="AYE37818.1"/>
    </source>
</evidence>
<evidence type="ECO:0000313" key="3">
    <source>
        <dbReference type="Proteomes" id="UP000267208"/>
    </source>
</evidence>
<dbReference type="KEGG" id="lzh:D1B17_03885"/>
<dbReference type="Pfam" id="PF19389">
    <property type="entry name" value="DUF5964"/>
    <property type="match status" value="1"/>
</dbReference>
<accession>A0A386PRL4</accession>
<gene>
    <name evidence="2" type="ORF">D1B17_03885</name>
</gene>
<dbReference type="InterPro" id="IPR046008">
    <property type="entry name" value="DUF5964"/>
</dbReference>
<keyword evidence="3" id="KW-1185">Reference proteome</keyword>
<feature type="transmembrane region" description="Helical" evidence="1">
    <location>
        <begin position="7"/>
        <end position="24"/>
    </location>
</feature>
<reference evidence="3" key="1">
    <citation type="submission" date="2018-08" db="EMBL/GenBank/DDBJ databases">
        <title>Genome of Lactobacillus sp. HBUAS52074.</title>
        <authorList>
            <person name="Guo Z."/>
            <person name="Zhang Z.D."/>
        </authorList>
    </citation>
    <scope>NUCLEOTIDE SEQUENCE [LARGE SCALE GENOMIC DNA]</scope>
    <source>
        <strain evidence="3">HBUAS52074</strain>
    </source>
</reference>
<keyword evidence="1" id="KW-0472">Membrane</keyword>
<dbReference type="RefSeq" id="WP_120142066.1">
    <property type="nucleotide sequence ID" value="NZ_CP031933.2"/>
</dbReference>
<sequence length="94" mass="10801">MKIRRIIEVIPTLILIGIYFYSLSLRMSGGVWNNSFVISITGLSVYIPVISFFEAMVNSSRNLKYKRQNRLFYGYMIAVWVISLIVAVLSMEQG</sequence>
<name>A0A386PRL4_9LACO</name>
<keyword evidence="1" id="KW-1133">Transmembrane helix</keyword>
<keyword evidence="1" id="KW-0812">Transmembrane</keyword>
<dbReference type="AlphaFoldDB" id="A0A386PRL4"/>
<dbReference type="OrthoDB" id="2297851at2"/>
<proteinExistence type="predicted"/>